<reference evidence="1" key="1">
    <citation type="journal article" date="2014" name="Nat. Commun.">
        <title>Multiple recent horizontal transfers of a large genomic region in cheese making fungi.</title>
        <authorList>
            <person name="Cheeseman K."/>
            <person name="Ropars J."/>
            <person name="Renault P."/>
            <person name="Dupont J."/>
            <person name="Gouzy J."/>
            <person name="Branca A."/>
            <person name="Abraham A.L."/>
            <person name="Ceppi M."/>
            <person name="Conseiller E."/>
            <person name="Debuchy R."/>
            <person name="Malagnac F."/>
            <person name="Goarin A."/>
            <person name="Silar P."/>
            <person name="Lacoste S."/>
            <person name="Sallet E."/>
            <person name="Bensimon A."/>
            <person name="Giraud T."/>
            <person name="Brygoo Y."/>
        </authorList>
    </citation>
    <scope>NUCLEOTIDE SEQUENCE [LARGE SCALE GENOMIC DNA]</scope>
    <source>
        <strain evidence="1">FM164</strain>
    </source>
</reference>
<organism evidence="1 2">
    <name type="scientific">Penicillium roqueforti (strain FM164)</name>
    <dbReference type="NCBI Taxonomy" id="1365484"/>
    <lineage>
        <taxon>Eukaryota</taxon>
        <taxon>Fungi</taxon>
        <taxon>Dikarya</taxon>
        <taxon>Ascomycota</taxon>
        <taxon>Pezizomycotina</taxon>
        <taxon>Eurotiomycetes</taxon>
        <taxon>Eurotiomycetidae</taxon>
        <taxon>Eurotiales</taxon>
        <taxon>Aspergillaceae</taxon>
        <taxon>Penicillium</taxon>
    </lineage>
</organism>
<accession>W6R215</accession>
<evidence type="ECO:0000313" key="2">
    <source>
        <dbReference type="Proteomes" id="UP000030686"/>
    </source>
</evidence>
<dbReference type="STRING" id="1365484.W6R215"/>
<gene>
    <name evidence="1" type="ORF">PROQFM164_S04g000753</name>
</gene>
<sequence>MRLPAHIRFTGYDVKIPEERWYITVRRFFAPGGGAEQNFRPIASAELTQSIFDSDSLNYALDDVRIGGGIMVFGDPDLYCTFVTGHQKGETEAWDAGVGRWNLPQDIVQQPILVEYDTADFRKGP</sequence>
<dbReference type="EMBL" id="HG792018">
    <property type="protein sequence ID" value="CDM35872.1"/>
    <property type="molecule type" value="Genomic_DNA"/>
</dbReference>
<evidence type="ECO:0000313" key="1">
    <source>
        <dbReference type="EMBL" id="CDM35872.1"/>
    </source>
</evidence>
<dbReference type="AlphaFoldDB" id="W6R215"/>
<proteinExistence type="predicted"/>
<name>W6R215_PENRF</name>
<protein>
    <submittedName>
        <fullName evidence="1">Genomic scaffold, ProqFM164S04</fullName>
    </submittedName>
</protein>
<dbReference type="Proteomes" id="UP000030686">
    <property type="component" value="Unassembled WGS sequence"/>
</dbReference>
<keyword evidence="2" id="KW-1185">Reference proteome</keyword>
<dbReference type="OrthoDB" id="4345522at2759"/>